<dbReference type="STRING" id="1280954.HPO_15983"/>
<keyword evidence="8 13" id="KW-1133">Transmembrane helix</keyword>
<keyword evidence="9" id="KW-0406">Ion transport</keyword>
<sequence length="247" mass="26931">MVRDLVVRELDHDPRFRWRGGAVTRIENLSDIVFALAFGMLVSSAARPTTFSELTGHLLTIVPVAAGFALLVLIWNAHFTFFRRYGVADGRIILLNCVLLLLVLFVAYPLRFIFDSLFGVILAQLGNWAVLEGTGIGFREAGIIMAYFSFGYALIFLIISLMYGHALGRSQQLELSETEKAITRQSLWHYGCQAGMATVTGLVALLTPAGPIAGALMILIGPLVFLGSRFIKTPALAGHSQEAGAMQ</sequence>
<reference evidence="14 15" key="1">
    <citation type="journal article" date="2014" name="Antonie Van Leeuwenhoek">
        <title>Hyphomonas beringensis sp. nov. and Hyphomonas chukchiensis sp. nov., isolated from surface seawater of the Bering Sea and Chukchi Sea.</title>
        <authorList>
            <person name="Li C."/>
            <person name="Lai Q."/>
            <person name="Li G."/>
            <person name="Dong C."/>
            <person name="Wang J."/>
            <person name="Liao Y."/>
            <person name="Shao Z."/>
        </authorList>
    </citation>
    <scope>NUCLEOTIDE SEQUENCE [LARGE SCALE GENOMIC DNA]</scope>
    <source>
        <strain evidence="14 15">PS728</strain>
    </source>
</reference>
<evidence type="ECO:0000256" key="2">
    <source>
        <dbReference type="ARBA" id="ARBA00006920"/>
    </source>
</evidence>
<dbReference type="GO" id="GO:0005267">
    <property type="term" value="F:potassium channel activity"/>
    <property type="evidence" value="ECO:0007669"/>
    <property type="project" value="UniProtKB-KW"/>
</dbReference>
<dbReference type="AlphaFoldDB" id="A0A062VFE0"/>
<feature type="transmembrane region" description="Helical" evidence="13">
    <location>
        <begin position="212"/>
        <end position="231"/>
    </location>
</feature>
<evidence type="ECO:0000256" key="8">
    <source>
        <dbReference type="ARBA" id="ARBA00022989"/>
    </source>
</evidence>
<evidence type="ECO:0000313" key="15">
    <source>
        <dbReference type="Proteomes" id="UP000027100"/>
    </source>
</evidence>
<name>A0A062VFE0_9PROT</name>
<evidence type="ECO:0000256" key="6">
    <source>
        <dbReference type="ARBA" id="ARBA00022826"/>
    </source>
</evidence>
<feature type="transmembrane region" description="Helical" evidence="13">
    <location>
        <begin position="143"/>
        <end position="166"/>
    </location>
</feature>
<dbReference type="GO" id="GO:0016020">
    <property type="term" value="C:membrane"/>
    <property type="evidence" value="ECO:0007669"/>
    <property type="project" value="UniProtKB-SubCell"/>
</dbReference>
<feature type="transmembrane region" description="Helical" evidence="13">
    <location>
        <begin position="58"/>
        <end position="81"/>
    </location>
</feature>
<evidence type="ECO:0000256" key="4">
    <source>
        <dbReference type="ARBA" id="ARBA00022538"/>
    </source>
</evidence>
<comment type="similarity">
    <text evidence="2">Belongs to the TMEM175 family.</text>
</comment>
<feature type="transmembrane region" description="Helical" evidence="13">
    <location>
        <begin position="187"/>
        <end position="206"/>
    </location>
</feature>
<dbReference type="Proteomes" id="UP000027100">
    <property type="component" value="Unassembled WGS sequence"/>
</dbReference>
<feature type="transmembrane region" description="Helical" evidence="13">
    <location>
        <begin position="93"/>
        <end position="123"/>
    </location>
</feature>
<keyword evidence="3" id="KW-0813">Transport</keyword>
<keyword evidence="4" id="KW-0633">Potassium transport</keyword>
<evidence type="ECO:0000256" key="12">
    <source>
        <dbReference type="ARBA" id="ARBA00034430"/>
    </source>
</evidence>
<evidence type="ECO:0000256" key="11">
    <source>
        <dbReference type="ARBA" id="ARBA00023303"/>
    </source>
</evidence>
<keyword evidence="5 13" id="KW-0812">Transmembrane</keyword>
<dbReference type="EMBL" id="ARYM01000023">
    <property type="protein sequence ID" value="KCZ97217.1"/>
    <property type="molecule type" value="Genomic_DNA"/>
</dbReference>
<evidence type="ECO:0000313" key="14">
    <source>
        <dbReference type="EMBL" id="KCZ97217.1"/>
    </source>
</evidence>
<proteinExistence type="inferred from homology"/>
<gene>
    <name evidence="14" type="ORF">HPO_15983</name>
</gene>
<dbReference type="Pfam" id="PF06736">
    <property type="entry name" value="TMEM175"/>
    <property type="match status" value="1"/>
</dbReference>
<protein>
    <recommendedName>
        <fullName evidence="16">DUF1211 domain-containing protein</fullName>
    </recommendedName>
</protein>
<evidence type="ECO:0000256" key="13">
    <source>
        <dbReference type="SAM" id="Phobius"/>
    </source>
</evidence>
<dbReference type="InterPro" id="IPR010617">
    <property type="entry name" value="TMEM175-like"/>
</dbReference>
<keyword evidence="15" id="KW-1185">Reference proteome</keyword>
<organism evidence="14 15">
    <name type="scientific">Hyphomonas polymorpha PS728</name>
    <dbReference type="NCBI Taxonomy" id="1280954"/>
    <lineage>
        <taxon>Bacteria</taxon>
        <taxon>Pseudomonadati</taxon>
        <taxon>Pseudomonadota</taxon>
        <taxon>Alphaproteobacteria</taxon>
        <taxon>Hyphomonadales</taxon>
        <taxon>Hyphomonadaceae</taxon>
        <taxon>Hyphomonas</taxon>
    </lineage>
</organism>
<comment type="subcellular location">
    <subcellularLocation>
        <location evidence="1">Membrane</location>
        <topology evidence="1">Multi-pass membrane protein</topology>
    </subcellularLocation>
</comment>
<dbReference type="RefSeq" id="WP_035600979.1">
    <property type="nucleotide sequence ID" value="NZ_ARYM01000023.1"/>
</dbReference>
<keyword evidence="7" id="KW-0630">Potassium</keyword>
<comment type="caution">
    <text evidence="14">The sequence shown here is derived from an EMBL/GenBank/DDBJ whole genome shotgun (WGS) entry which is preliminary data.</text>
</comment>
<keyword evidence="11" id="KW-0407">Ion channel</keyword>
<keyword evidence="6" id="KW-0631">Potassium channel</keyword>
<keyword evidence="10 13" id="KW-0472">Membrane</keyword>
<dbReference type="PATRIC" id="fig|1280954.3.peg.3226"/>
<dbReference type="OrthoDB" id="7626281at2"/>
<feature type="transmembrane region" description="Helical" evidence="13">
    <location>
        <begin position="29"/>
        <end position="46"/>
    </location>
</feature>
<dbReference type="eggNOG" id="COG3548">
    <property type="taxonomic scope" value="Bacteria"/>
</dbReference>
<evidence type="ECO:0000256" key="7">
    <source>
        <dbReference type="ARBA" id="ARBA00022958"/>
    </source>
</evidence>
<evidence type="ECO:0000256" key="5">
    <source>
        <dbReference type="ARBA" id="ARBA00022692"/>
    </source>
</evidence>
<evidence type="ECO:0000256" key="10">
    <source>
        <dbReference type="ARBA" id="ARBA00023136"/>
    </source>
</evidence>
<comment type="catalytic activity">
    <reaction evidence="12">
        <text>K(+)(in) = K(+)(out)</text>
        <dbReference type="Rhea" id="RHEA:29463"/>
        <dbReference type="ChEBI" id="CHEBI:29103"/>
    </reaction>
</comment>
<dbReference type="GO" id="GO:0015252">
    <property type="term" value="F:proton channel activity"/>
    <property type="evidence" value="ECO:0007669"/>
    <property type="project" value="InterPro"/>
</dbReference>
<evidence type="ECO:0000256" key="3">
    <source>
        <dbReference type="ARBA" id="ARBA00022448"/>
    </source>
</evidence>
<evidence type="ECO:0000256" key="1">
    <source>
        <dbReference type="ARBA" id="ARBA00004141"/>
    </source>
</evidence>
<evidence type="ECO:0008006" key="16">
    <source>
        <dbReference type="Google" id="ProtNLM"/>
    </source>
</evidence>
<evidence type="ECO:0000256" key="9">
    <source>
        <dbReference type="ARBA" id="ARBA00023065"/>
    </source>
</evidence>
<accession>A0A062VFE0</accession>